<evidence type="ECO:0000313" key="1">
    <source>
        <dbReference type="EMBL" id="KAE8337190.1"/>
    </source>
</evidence>
<dbReference type="STRING" id="656916.A0A2G7FY62"/>
<dbReference type="EMBL" id="ML737183">
    <property type="protein sequence ID" value="KAE8337190.1"/>
    <property type="molecule type" value="Genomic_DNA"/>
</dbReference>
<sequence>MPDIVYEFDPDGDVTFIIKDAPESLPHKLSNFNATLLSQLYTNQSNSTKISGLPILHIRASSKHLMLASPHFRGTFRNAFQEGNELRSAGRINIKICDWKPVPFLILMAVFHGQTQLVPQSLCFDWLTEMAILVDYYDCYKAVAMVSDLWTKDFEKKQSTLSKRNPMEWLCITWAFRKKDTFESITKYIQLEYTGEISPDELPISARIIDTLRTSREIGIGNVIESLYRILNRLRYGPQMCSFECDLMRLGALIKGMHEFGILTENPQPRAGYSFMKLRNACVRMHKAYDSHHCQLMPEVLKVVNKVHDSLKCGLTLESFLSL</sequence>
<protein>
    <recommendedName>
        <fullName evidence="4">BTB domain-containing protein</fullName>
    </recommendedName>
</protein>
<dbReference type="Proteomes" id="UP000325558">
    <property type="component" value="Unassembled WGS sequence"/>
</dbReference>
<dbReference type="EMBL" id="NEXV01000323">
    <property type="protein sequence ID" value="PIG85493.1"/>
    <property type="molecule type" value="Genomic_DNA"/>
</dbReference>
<dbReference type="Proteomes" id="UP000231358">
    <property type="component" value="Unassembled WGS sequence"/>
</dbReference>
<reference evidence="2 3" key="1">
    <citation type="submission" date="2017-05" db="EMBL/GenBank/DDBJ databases">
        <title>Genome sequence for an aflatoxigenic pathogen of Argentinian peanut, Aspergillus arachidicola.</title>
        <authorList>
            <person name="Moore G."/>
            <person name="Beltz S.B."/>
            <person name="Mack B.M."/>
        </authorList>
    </citation>
    <scope>NUCLEOTIDE SEQUENCE [LARGE SCALE GENOMIC DNA]</scope>
    <source>
        <strain evidence="2 3">CBS 117610</strain>
    </source>
</reference>
<keyword evidence="3" id="KW-1185">Reference proteome</keyword>
<gene>
    <name evidence="2" type="ORF">AARAC_010108</name>
    <name evidence="1" type="ORF">BDV24DRAFT_167466</name>
</gene>
<evidence type="ECO:0000313" key="2">
    <source>
        <dbReference type="EMBL" id="PIG85493.1"/>
    </source>
</evidence>
<dbReference type="AlphaFoldDB" id="A0A2G7FY62"/>
<reference evidence="1" key="2">
    <citation type="submission" date="2019-04" db="EMBL/GenBank/DDBJ databases">
        <title>Friends and foes A comparative genomics study of 23 Aspergillus species from section Flavi.</title>
        <authorList>
            <consortium name="DOE Joint Genome Institute"/>
            <person name="Kjaerbolling I."/>
            <person name="Vesth T."/>
            <person name="Frisvad J.C."/>
            <person name="Nybo J.L."/>
            <person name="Theobald S."/>
            <person name="Kildgaard S."/>
            <person name="Isbrandt T."/>
            <person name="Kuo A."/>
            <person name="Sato A."/>
            <person name="Lyhne E.K."/>
            <person name="Kogle M.E."/>
            <person name="Wiebenga A."/>
            <person name="Kun R.S."/>
            <person name="Lubbers R.J."/>
            <person name="Makela M.R."/>
            <person name="Barry K."/>
            <person name="Chovatia M."/>
            <person name="Clum A."/>
            <person name="Daum C."/>
            <person name="Haridas S."/>
            <person name="He G."/>
            <person name="LaButti K."/>
            <person name="Lipzen A."/>
            <person name="Mondo S."/>
            <person name="Riley R."/>
            <person name="Salamov A."/>
            <person name="Simmons B.A."/>
            <person name="Magnuson J.K."/>
            <person name="Henrissat B."/>
            <person name="Mortensen U.H."/>
            <person name="Larsen T.O."/>
            <person name="Devries R.P."/>
            <person name="Grigoriev I.V."/>
            <person name="Machida M."/>
            <person name="Baker S.E."/>
            <person name="Andersen M.R."/>
        </authorList>
    </citation>
    <scope>NUCLEOTIDE SEQUENCE</scope>
    <source>
        <strain evidence="1">CBS 117612</strain>
    </source>
</reference>
<dbReference type="OrthoDB" id="5275938at2759"/>
<evidence type="ECO:0008006" key="4">
    <source>
        <dbReference type="Google" id="ProtNLM"/>
    </source>
</evidence>
<organism evidence="2 3">
    <name type="scientific">Aspergillus arachidicola</name>
    <dbReference type="NCBI Taxonomy" id="656916"/>
    <lineage>
        <taxon>Eukaryota</taxon>
        <taxon>Fungi</taxon>
        <taxon>Dikarya</taxon>
        <taxon>Ascomycota</taxon>
        <taxon>Pezizomycotina</taxon>
        <taxon>Eurotiomycetes</taxon>
        <taxon>Eurotiomycetidae</taxon>
        <taxon>Eurotiales</taxon>
        <taxon>Aspergillaceae</taxon>
        <taxon>Aspergillus</taxon>
        <taxon>Aspergillus subgen. Circumdati</taxon>
    </lineage>
</organism>
<evidence type="ECO:0000313" key="3">
    <source>
        <dbReference type="Proteomes" id="UP000231358"/>
    </source>
</evidence>
<name>A0A2G7FY62_9EURO</name>
<proteinExistence type="predicted"/>
<accession>A0A2G7FY62</accession>